<evidence type="ECO:0000259" key="1">
    <source>
        <dbReference type="SMART" id="SM00482"/>
    </source>
</evidence>
<dbReference type="GO" id="GO:0003887">
    <property type="term" value="F:DNA-directed DNA polymerase activity"/>
    <property type="evidence" value="ECO:0007669"/>
    <property type="project" value="InterPro"/>
</dbReference>
<dbReference type="SMART" id="SM00482">
    <property type="entry name" value="POLAc"/>
    <property type="match status" value="1"/>
</dbReference>
<name>A0A1G8C8M2_9RHOO</name>
<dbReference type="GO" id="GO:0006260">
    <property type="term" value="P:DNA replication"/>
    <property type="evidence" value="ECO:0007669"/>
    <property type="project" value="InterPro"/>
</dbReference>
<dbReference type="GO" id="GO:0003677">
    <property type="term" value="F:DNA binding"/>
    <property type="evidence" value="ECO:0007669"/>
    <property type="project" value="InterPro"/>
</dbReference>
<accession>A0A1G8C8M2</accession>
<protein>
    <submittedName>
        <fullName evidence="2">DNA polymerase</fullName>
    </submittedName>
</protein>
<dbReference type="SUPFAM" id="SSF56672">
    <property type="entry name" value="DNA/RNA polymerases"/>
    <property type="match status" value="1"/>
</dbReference>
<reference evidence="2 3" key="1">
    <citation type="submission" date="2016-10" db="EMBL/GenBank/DDBJ databases">
        <authorList>
            <person name="de Groot N.N."/>
        </authorList>
    </citation>
    <scope>NUCLEOTIDE SEQUENCE [LARGE SCALE GENOMIC DNA]</scope>
    <source>
        <strain evidence="2 3">DSM 5885</strain>
    </source>
</reference>
<evidence type="ECO:0000313" key="3">
    <source>
        <dbReference type="Proteomes" id="UP000198607"/>
    </source>
</evidence>
<dbReference type="OrthoDB" id="9764911at2"/>
<keyword evidence="3" id="KW-1185">Reference proteome</keyword>
<sequence length="693" mass="78365">MIFFGDLETFCEKPLKHGTFQYAEACEVMLFSFAIDDGPVKVLDFTDYDAALAWEIEEALLEADEIVFQNSMFDRTVFRLSKNSLPVMREVGEQVERWRDTMVQALTHSLPGGLEKLGDVLKVEQDQRKLKIGKELVRLFCMPRPKNMKLRRATRQTHPVEWAQFVEYAGNDILAMRSIYKKCPKWNYCGTELAYWHLDQHINDRGVCVDLDLAKAAIGAVKIEQARLKEMGQEATAGWLESLTKRDKLLEYILMEHGINLPDLRKDTLERRIEDPDLPIELRNLLALRLMATTTSTSKYNAVVRGVSSDGRLRGLLQFAGANRTARWAGRLFQPQNLPRPDMDQDEIEQCIDAIKDGGIDLISDNVMRACSNAIRGVITAPPGKKLVVGDLANIEGRMAAWLASEDWKLQAFRDYDAGTGPDLYKVAYAKAFAILVDLVTKPQRQIGKVMELMLQYEGGVGAFITGAATYGIDLDEMATAALPNVPADVLKESTEFYDWTVKKKRSTFGLSRDTFIACDALKRLWRYAHPAISSYWGELKEKVTAAINKPGETFIARRLKIRRDGAWLKIRLPSGRFLCYPSPQVDDKGQISYMGVNQYSRQWSRIKTYGGKIFENITQAAARDALAYNMPAIEEDGFEIILTVHDEDITEAPDTPDYSVDRLCALMATVPHWAEGLPLSSAGFEGYRYRKD</sequence>
<proteinExistence type="predicted"/>
<dbReference type="STRING" id="83767.SAMN05660652_01704"/>
<evidence type="ECO:0000313" key="2">
    <source>
        <dbReference type="EMBL" id="SDH41738.1"/>
    </source>
</evidence>
<dbReference type="AlphaFoldDB" id="A0A1G8C8M2"/>
<organism evidence="2 3">
    <name type="scientific">Propionivibrio dicarboxylicus</name>
    <dbReference type="NCBI Taxonomy" id="83767"/>
    <lineage>
        <taxon>Bacteria</taxon>
        <taxon>Pseudomonadati</taxon>
        <taxon>Pseudomonadota</taxon>
        <taxon>Betaproteobacteria</taxon>
        <taxon>Rhodocyclales</taxon>
        <taxon>Rhodocyclaceae</taxon>
        <taxon>Propionivibrio</taxon>
    </lineage>
</organism>
<gene>
    <name evidence="2" type="ORF">SAMN05660652_01704</name>
</gene>
<dbReference type="RefSeq" id="WP_091936523.1">
    <property type="nucleotide sequence ID" value="NZ_FNCY01000005.1"/>
</dbReference>
<dbReference type="InterPro" id="IPR043502">
    <property type="entry name" value="DNA/RNA_pol_sf"/>
</dbReference>
<dbReference type="EMBL" id="FNCY01000005">
    <property type="protein sequence ID" value="SDH41738.1"/>
    <property type="molecule type" value="Genomic_DNA"/>
</dbReference>
<dbReference type="Gene3D" id="1.10.150.20">
    <property type="entry name" value="5' to 3' exonuclease, C-terminal subdomain"/>
    <property type="match status" value="1"/>
</dbReference>
<dbReference type="Proteomes" id="UP000198607">
    <property type="component" value="Unassembled WGS sequence"/>
</dbReference>
<feature type="domain" description="DNA-directed DNA polymerase family A palm" evidence="1">
    <location>
        <begin position="372"/>
        <end position="657"/>
    </location>
</feature>
<dbReference type="InterPro" id="IPR001098">
    <property type="entry name" value="DNA-dir_DNA_pol_A_palm_dom"/>
</dbReference>